<reference evidence="20 21" key="1">
    <citation type="submission" date="2016-11" db="EMBL/GenBank/DDBJ databases">
        <authorList>
            <person name="Jaros S."/>
            <person name="Januszkiewicz K."/>
            <person name="Wedrychowicz H."/>
        </authorList>
    </citation>
    <scope>NUCLEOTIDE SEQUENCE [LARGE SCALE GENOMIC DNA]</scope>
    <source>
        <strain evidence="20 21">GAS138</strain>
    </source>
</reference>
<comment type="similarity">
    <text evidence="2 13 14">Belongs to the UvrB family.</text>
</comment>
<dbReference type="GO" id="GO:0016887">
    <property type="term" value="F:ATP hydrolysis activity"/>
    <property type="evidence" value="ECO:0007669"/>
    <property type="project" value="InterPro"/>
</dbReference>
<dbReference type="CDD" id="cd17916">
    <property type="entry name" value="DEXHc_UvrB"/>
    <property type="match status" value="1"/>
</dbReference>
<dbReference type="Pfam" id="PF00271">
    <property type="entry name" value="Helicase_C"/>
    <property type="match status" value="1"/>
</dbReference>
<dbReference type="PROSITE" id="PS51194">
    <property type="entry name" value="HELICASE_CTER"/>
    <property type="match status" value="1"/>
</dbReference>
<evidence type="ECO:0000256" key="6">
    <source>
        <dbReference type="ARBA" id="ARBA00022769"/>
    </source>
</evidence>
<dbReference type="InterPro" id="IPR027417">
    <property type="entry name" value="P-loop_NTPase"/>
</dbReference>
<feature type="compositionally biased region" description="Basic residues" evidence="16">
    <location>
        <begin position="10"/>
        <end position="19"/>
    </location>
</feature>
<evidence type="ECO:0000256" key="13">
    <source>
        <dbReference type="HAMAP-Rule" id="MF_00204"/>
    </source>
</evidence>
<feature type="domain" description="Helicase ATP-binding" evidence="18">
    <location>
        <begin position="321"/>
        <end position="474"/>
    </location>
</feature>
<gene>
    <name evidence="13" type="primary">uvrB</name>
    <name evidence="20" type="ORF">SAMN05443248_1265</name>
</gene>
<evidence type="ECO:0000256" key="16">
    <source>
        <dbReference type="SAM" id="MobiDB-lite"/>
    </source>
</evidence>
<feature type="compositionally biased region" description="Gly residues" evidence="16">
    <location>
        <begin position="131"/>
        <end position="141"/>
    </location>
</feature>
<proteinExistence type="inferred from homology"/>
<feature type="compositionally biased region" description="Pro residues" evidence="16">
    <location>
        <begin position="96"/>
        <end position="106"/>
    </location>
</feature>
<dbReference type="GO" id="GO:0009380">
    <property type="term" value="C:excinuclease repair complex"/>
    <property type="evidence" value="ECO:0007669"/>
    <property type="project" value="InterPro"/>
</dbReference>
<feature type="binding site" evidence="13">
    <location>
        <begin position="334"/>
        <end position="341"/>
    </location>
    <ligand>
        <name>ATP</name>
        <dbReference type="ChEBI" id="CHEBI:30616"/>
    </ligand>
</feature>
<dbReference type="GO" id="GO:0006289">
    <property type="term" value="P:nucleotide-excision repair"/>
    <property type="evidence" value="ECO:0007669"/>
    <property type="project" value="UniProtKB-UniRule"/>
</dbReference>
<evidence type="ECO:0000259" key="18">
    <source>
        <dbReference type="PROSITE" id="PS51192"/>
    </source>
</evidence>
<dbReference type="InterPro" id="IPR004807">
    <property type="entry name" value="UvrB"/>
</dbReference>
<dbReference type="AlphaFoldDB" id="A0A1M5J6P3"/>
<evidence type="ECO:0000256" key="4">
    <source>
        <dbReference type="ARBA" id="ARBA00022741"/>
    </source>
</evidence>
<keyword evidence="6 13" id="KW-0228">DNA excision</keyword>
<feature type="region of interest" description="Disordered" evidence="16">
    <location>
        <begin position="1"/>
        <end position="218"/>
    </location>
</feature>
<feature type="domain" description="Helicase C-terminal" evidence="19">
    <location>
        <begin position="726"/>
        <end position="879"/>
    </location>
</feature>
<keyword evidence="9 13" id="KW-0234">DNA repair</keyword>
<dbReference type="SMART" id="SM00490">
    <property type="entry name" value="HELICc"/>
    <property type="match status" value="1"/>
</dbReference>
<dbReference type="InterPro" id="IPR041471">
    <property type="entry name" value="UvrB_inter"/>
</dbReference>
<dbReference type="Gene3D" id="3.40.50.300">
    <property type="entry name" value="P-loop containing nucleotide triphosphate hydrolases"/>
    <property type="match status" value="3"/>
</dbReference>
<dbReference type="NCBIfam" id="NF003673">
    <property type="entry name" value="PRK05298.1"/>
    <property type="match status" value="1"/>
</dbReference>
<keyword evidence="4 13" id="KW-0547">Nucleotide-binding</keyword>
<feature type="compositionally biased region" description="Polar residues" evidence="16">
    <location>
        <begin position="200"/>
        <end position="218"/>
    </location>
</feature>
<dbReference type="CDD" id="cd18790">
    <property type="entry name" value="SF2_C_UvrB"/>
    <property type="match status" value="1"/>
</dbReference>
<feature type="compositionally biased region" description="Polar residues" evidence="16">
    <location>
        <begin position="1071"/>
        <end position="1085"/>
    </location>
</feature>
<evidence type="ECO:0000256" key="8">
    <source>
        <dbReference type="ARBA" id="ARBA00022881"/>
    </source>
</evidence>
<feature type="compositionally biased region" description="Polar residues" evidence="16">
    <location>
        <begin position="992"/>
        <end position="1003"/>
    </location>
</feature>
<feature type="short sequence motif" description="Beta-hairpin" evidence="13">
    <location>
        <begin position="387"/>
        <end position="410"/>
    </location>
</feature>
<dbReference type="PANTHER" id="PTHR24029">
    <property type="entry name" value="UVRABC SYSTEM PROTEIN B"/>
    <property type="match status" value="1"/>
</dbReference>
<comment type="subunit">
    <text evidence="11 13 14">Forms a heterotetramer with UvrA during the search for lesions. Interacts with UvrC in an incision complex.</text>
</comment>
<dbReference type="InterPro" id="IPR001943">
    <property type="entry name" value="UVR_dom"/>
</dbReference>
<organism evidence="20 21">
    <name type="scientific">Bradyrhizobium erythrophlei</name>
    <dbReference type="NCBI Taxonomy" id="1437360"/>
    <lineage>
        <taxon>Bacteria</taxon>
        <taxon>Pseudomonadati</taxon>
        <taxon>Pseudomonadota</taxon>
        <taxon>Alphaproteobacteria</taxon>
        <taxon>Hyphomicrobiales</taxon>
        <taxon>Nitrobacteraceae</taxon>
        <taxon>Bradyrhizobium</taxon>
    </lineage>
</organism>
<dbReference type="PROSITE" id="PS50151">
    <property type="entry name" value="UVR"/>
    <property type="match status" value="1"/>
</dbReference>
<evidence type="ECO:0000256" key="2">
    <source>
        <dbReference type="ARBA" id="ARBA00008533"/>
    </source>
</evidence>
<dbReference type="NCBIfam" id="TIGR00631">
    <property type="entry name" value="uvrb"/>
    <property type="match status" value="1"/>
</dbReference>
<dbReference type="InterPro" id="IPR036876">
    <property type="entry name" value="UVR_dom_sf"/>
</dbReference>
<comment type="subcellular location">
    <subcellularLocation>
        <location evidence="1 13 14">Cytoplasm</location>
    </subcellularLocation>
</comment>
<dbReference type="SUPFAM" id="SSF52540">
    <property type="entry name" value="P-loop containing nucleoside triphosphate hydrolases"/>
    <property type="match status" value="2"/>
</dbReference>
<dbReference type="EMBL" id="LT670817">
    <property type="protein sequence ID" value="SHG35673.1"/>
    <property type="molecule type" value="Genomic_DNA"/>
</dbReference>
<evidence type="ECO:0000256" key="15">
    <source>
        <dbReference type="SAM" id="Coils"/>
    </source>
</evidence>
<dbReference type="SUPFAM" id="SSF46600">
    <property type="entry name" value="C-terminal UvrC-binding domain of UvrB"/>
    <property type="match status" value="1"/>
</dbReference>
<dbReference type="InterPro" id="IPR006935">
    <property type="entry name" value="Helicase/UvrB_N"/>
</dbReference>
<evidence type="ECO:0000256" key="10">
    <source>
        <dbReference type="ARBA" id="ARBA00023236"/>
    </source>
</evidence>
<dbReference type="GO" id="GO:0009432">
    <property type="term" value="P:SOS response"/>
    <property type="evidence" value="ECO:0007669"/>
    <property type="project" value="UniProtKB-UniRule"/>
</dbReference>
<keyword evidence="15" id="KW-0175">Coiled coil</keyword>
<comment type="function">
    <text evidence="13">The UvrABC repair system catalyzes the recognition and processing of DNA lesions. A damage recognition complex composed of 2 UvrA and 2 UvrB subunits scans DNA for abnormalities. Upon binding of the UvrA(2)B(2) complex to a putative damaged site, the DNA wraps around one UvrB monomer. DNA wrap is dependent on ATP binding by UvrB and probably causes local melting of the DNA helix, facilitating insertion of UvrB beta-hairpin between the DNA strands. Then UvrB probes one DNA strand for the presence of a lesion. If a lesion is found the UvrA subunits dissociate and the UvrB-DNA preincision complex is formed. This complex is subsequently bound by UvrC and the second UvrB is released. If no lesion is found, the DNA wraps around the other UvrB subunit that will check the other stand for damage.</text>
</comment>
<dbReference type="InterPro" id="IPR014001">
    <property type="entry name" value="Helicase_ATP-bd"/>
</dbReference>
<dbReference type="InterPro" id="IPR001650">
    <property type="entry name" value="Helicase_C-like"/>
</dbReference>
<evidence type="ECO:0000256" key="3">
    <source>
        <dbReference type="ARBA" id="ARBA00022490"/>
    </source>
</evidence>
<dbReference type="Proteomes" id="UP000189796">
    <property type="component" value="Chromosome I"/>
</dbReference>
<dbReference type="PANTHER" id="PTHR24029:SF0">
    <property type="entry name" value="UVRABC SYSTEM PROTEIN B"/>
    <property type="match status" value="1"/>
</dbReference>
<evidence type="ECO:0000256" key="14">
    <source>
        <dbReference type="RuleBase" id="RU003587"/>
    </source>
</evidence>
<dbReference type="InterPro" id="IPR024759">
    <property type="entry name" value="UvrB_YAD/RRR_dom"/>
</dbReference>
<dbReference type="HAMAP" id="MF_00204">
    <property type="entry name" value="UvrB"/>
    <property type="match status" value="1"/>
</dbReference>
<evidence type="ECO:0000256" key="11">
    <source>
        <dbReference type="ARBA" id="ARBA00026033"/>
    </source>
</evidence>
<dbReference type="Gene3D" id="4.10.860.10">
    <property type="entry name" value="UVR domain"/>
    <property type="match status" value="1"/>
</dbReference>
<evidence type="ECO:0000313" key="21">
    <source>
        <dbReference type="Proteomes" id="UP000189796"/>
    </source>
</evidence>
<feature type="domain" description="UVR" evidence="17">
    <location>
        <begin position="922"/>
        <end position="957"/>
    </location>
</feature>
<name>A0A1M5J6P3_9BRAD</name>
<keyword evidence="8 13" id="KW-0267">Excision nuclease</keyword>
<evidence type="ECO:0000259" key="19">
    <source>
        <dbReference type="PROSITE" id="PS51194"/>
    </source>
</evidence>
<accession>A0A1M5J6P3</accession>
<dbReference type="Pfam" id="PF02151">
    <property type="entry name" value="UVR"/>
    <property type="match status" value="1"/>
</dbReference>
<dbReference type="GO" id="GO:0009381">
    <property type="term" value="F:excinuclease ABC activity"/>
    <property type="evidence" value="ECO:0007669"/>
    <property type="project" value="UniProtKB-UniRule"/>
</dbReference>
<feature type="region of interest" description="Disordered" evidence="16">
    <location>
        <begin position="275"/>
        <end position="307"/>
    </location>
</feature>
<evidence type="ECO:0000256" key="7">
    <source>
        <dbReference type="ARBA" id="ARBA00022840"/>
    </source>
</evidence>
<sequence length="1111" mass="121169">MAKKPDNPKKPVKTPKSKAHRPDVQPIGPALAELLNPAINRGDAGLGSGTGLQPPPDNSWDRRAGGEAAAHRARASTKGTSSDVAKRDASLATSPVAPPPPNPPPQAGEGSRPSAKRDASFSPPPTRIARGGEGSGVGGGSTNSLPASPAERPPTPDLESELRSPRTPPLRGGRGEESREQPQPASPLPLAGEGQGGGASANSGLSESPQANYGTSATIPVLDPELAKQLGFTTEEEDAAALARPPRNKMEALGVAATADALDALIREGRPEFKGEDGQMKVWTPHRPPRPEKSEGGQPFVIKSEYEPKGDQPTAIAELVEGVRRNDRTQVLLGVTGSGKTYTMAKVIEATQRPAIILAPNKTLAAQLYGEFKSFFPDNAVEYFVSYYDYYQPEAYVPRTDTYIEKDSSINEQIDRMRHSATRALLERDDVIIVASVSCIYGIGSVETYTAMTFALKKGERIDQRQLIADLVALQYKRTQADFTRGTFRVRGDVIDIFPAHYEDRAWRVNLFGDVVENIEEFDPLTGHRQDELEFIKIYANSHYVTPRPTLVQAIKSIKSELKWRLDQLNNQGRLLEAQRLEQRTTFDLEMMEATGSCAGIENYSRYLTGRRPGEPPPTLFEYVPDNALVFADESHVTVPQIGGMFKGDFRRKATLAEYGFRLPSCMDNRPLRFEEWDMMRPQSVAVSATPSAWELNESGGVFVEQVIRPTGLIDPPVDIRPARTQVDDLVGEVRATAQAGYRSLITVLTKRMAEDLTEYLHEQGIRVRYMHSDIDTIERIEIIRDLRLGAFDALVGINLLREGLDIPECALVAILDADKEGFLRSETSLIQTIGRAARNVDGRVILYADQITGSMERAIAETDRRREKQVEYNTANGITPESIKKSIGDIMNSVYERDHVLVEIGGGGMADDVISIGHNFEAVLGDLETRMREAAADLNFEEAARLRDEVKRLRATELAVVDDPTAKQRTVQGKAGAYAGMKKYGESANLPQQSAKRGGNNTPRGSSSPSPGGGGSRAVSARGGVKSLNDDSASSSRVHKPHLDEMHGPESLPFRPNRASTRKPSRDESTPASGSKIFQPTDSRQFGPEFGPAPRSSGGAPGHRGGWKKR</sequence>
<keyword evidence="10 13" id="KW-0742">SOS response</keyword>
<dbReference type="SMART" id="SM00487">
    <property type="entry name" value="DEXDc"/>
    <property type="match status" value="1"/>
</dbReference>
<protein>
    <recommendedName>
        <fullName evidence="12 13">UvrABC system protein B</fullName>
        <shortName evidence="13">Protein UvrB</shortName>
    </recommendedName>
    <alternativeName>
        <fullName evidence="13">Excinuclease ABC subunit B</fullName>
    </alternativeName>
</protein>
<feature type="coiled-coil region" evidence="15">
    <location>
        <begin position="552"/>
        <end position="579"/>
    </location>
</feature>
<dbReference type="Pfam" id="PF12344">
    <property type="entry name" value="UvrB"/>
    <property type="match status" value="1"/>
</dbReference>
<keyword evidence="7 13" id="KW-0067">ATP-binding</keyword>
<feature type="region of interest" description="Disordered" evidence="16">
    <location>
        <begin position="992"/>
        <end position="1111"/>
    </location>
</feature>
<keyword evidence="5 13" id="KW-0227">DNA damage</keyword>
<evidence type="ECO:0000256" key="12">
    <source>
        <dbReference type="ARBA" id="ARBA00029504"/>
    </source>
</evidence>
<comment type="domain">
    <text evidence="13">The beta-hairpin motif is involved in DNA binding.</text>
</comment>
<dbReference type="Pfam" id="PF04851">
    <property type="entry name" value="ResIII"/>
    <property type="match status" value="1"/>
</dbReference>
<evidence type="ECO:0000256" key="9">
    <source>
        <dbReference type="ARBA" id="ARBA00023204"/>
    </source>
</evidence>
<dbReference type="OrthoDB" id="9806651at2"/>
<dbReference type="GO" id="GO:0005737">
    <property type="term" value="C:cytoplasm"/>
    <property type="evidence" value="ECO:0007669"/>
    <property type="project" value="UniProtKB-SubCell"/>
</dbReference>
<evidence type="ECO:0000313" key="20">
    <source>
        <dbReference type="EMBL" id="SHG35673.1"/>
    </source>
</evidence>
<dbReference type="RefSeq" id="WP_079600475.1">
    <property type="nucleotide sequence ID" value="NZ_LT670817.1"/>
</dbReference>
<keyword evidence="3 13" id="KW-0963">Cytoplasm</keyword>
<dbReference type="GO" id="GO:0005524">
    <property type="term" value="F:ATP binding"/>
    <property type="evidence" value="ECO:0007669"/>
    <property type="project" value="UniProtKB-UniRule"/>
</dbReference>
<dbReference type="PROSITE" id="PS51192">
    <property type="entry name" value="HELICASE_ATP_BIND_1"/>
    <property type="match status" value="1"/>
</dbReference>
<dbReference type="GO" id="GO:0003677">
    <property type="term" value="F:DNA binding"/>
    <property type="evidence" value="ECO:0007669"/>
    <property type="project" value="UniProtKB-UniRule"/>
</dbReference>
<evidence type="ECO:0000256" key="5">
    <source>
        <dbReference type="ARBA" id="ARBA00022763"/>
    </source>
</evidence>
<evidence type="ECO:0000259" key="17">
    <source>
        <dbReference type="PROSITE" id="PS50151"/>
    </source>
</evidence>
<dbReference type="Pfam" id="PF17757">
    <property type="entry name" value="UvrB_inter"/>
    <property type="match status" value="1"/>
</dbReference>
<evidence type="ECO:0000256" key="1">
    <source>
        <dbReference type="ARBA" id="ARBA00004496"/>
    </source>
</evidence>